<proteinExistence type="predicted"/>
<evidence type="ECO:0000256" key="1">
    <source>
        <dbReference type="SAM" id="MobiDB-lite"/>
    </source>
</evidence>
<accession>A0A9X3EZY0</accession>
<dbReference type="SUPFAM" id="SSF63829">
    <property type="entry name" value="Calcium-dependent phosphotriesterase"/>
    <property type="match status" value="1"/>
</dbReference>
<dbReference type="Proteomes" id="UP001150924">
    <property type="component" value="Unassembled WGS sequence"/>
</dbReference>
<comment type="caution">
    <text evidence="2">The sequence shown here is derived from an EMBL/GenBank/DDBJ whole genome shotgun (WGS) entry which is preliminary data.</text>
</comment>
<organism evidence="2 3">
    <name type="scientific">Nannocystis pusilla</name>
    <dbReference type="NCBI Taxonomy" id="889268"/>
    <lineage>
        <taxon>Bacteria</taxon>
        <taxon>Pseudomonadati</taxon>
        <taxon>Myxococcota</taxon>
        <taxon>Polyangia</taxon>
        <taxon>Nannocystales</taxon>
        <taxon>Nannocystaceae</taxon>
        <taxon>Nannocystis</taxon>
    </lineage>
</organism>
<dbReference type="AlphaFoldDB" id="A0A9X3EZY0"/>
<evidence type="ECO:0000313" key="3">
    <source>
        <dbReference type="Proteomes" id="UP001150924"/>
    </source>
</evidence>
<protein>
    <submittedName>
        <fullName evidence="2">Uncharacterized protein</fullName>
    </submittedName>
</protein>
<keyword evidence="3" id="KW-1185">Reference proteome</keyword>
<feature type="region of interest" description="Disordered" evidence="1">
    <location>
        <begin position="1"/>
        <end position="29"/>
    </location>
</feature>
<name>A0A9X3EZY0_9BACT</name>
<reference evidence="2" key="1">
    <citation type="submission" date="2022-11" db="EMBL/GenBank/DDBJ databases">
        <title>Minimal conservation of predation-associated metabolite biosynthetic gene clusters underscores biosynthetic potential of Myxococcota including descriptions for ten novel species: Archangium lansinium sp. nov., Myxococcus landrumus sp. nov., Nannocystis bai.</title>
        <authorList>
            <person name="Ahearne A."/>
            <person name="Stevens C."/>
            <person name="Phillips K."/>
        </authorList>
    </citation>
    <scope>NUCLEOTIDE SEQUENCE</scope>
    <source>
        <strain evidence="2">Na p29</strain>
    </source>
</reference>
<gene>
    <name evidence="2" type="ORF">OV079_43830</name>
</gene>
<dbReference type="RefSeq" id="WP_267775752.1">
    <property type="nucleotide sequence ID" value="NZ_JAPNKE010000002.1"/>
</dbReference>
<evidence type="ECO:0000313" key="2">
    <source>
        <dbReference type="EMBL" id="MCY1012354.1"/>
    </source>
</evidence>
<sequence length="388" mass="40497">MTTDAPTTEGPAPTTDGPDDETCPNSQPTLTPLWSGLVEQEEGAERLVAGGPLVLSDGRIAVPATARLPDSTFGVSVAWVSPDGAPLGWKTGELQALEHLEVAGAAVAADETVIVSGRGVVGEQQLPFIARFDAGEPELSRAVLKTTVLDVPKALALPADDTAVLLGLSSHQDGTWLARVDIDTGGALWELEMLPSGHLAPLSLTLGPSGEIVAAVGMWPNNEAAVMQVIRADAAGMLLWTRDLLEPNAPSGALNDLVVTPDGQVVVLQRWFAPEERITAIGLSLADGATLWETEVAVAGPDGAPELVRAHVDADALLLPIARQAAKDAPLSVELHRMSFAGQVVHIAPLTLAGRENGRPLVEVTRGRCGELVVLQKEVVPWLGSFAP</sequence>
<dbReference type="EMBL" id="JAPNKE010000002">
    <property type="protein sequence ID" value="MCY1012354.1"/>
    <property type="molecule type" value="Genomic_DNA"/>
</dbReference>